<dbReference type="Gene3D" id="1.10.3720.10">
    <property type="entry name" value="MetI-like"/>
    <property type="match status" value="1"/>
</dbReference>
<dbReference type="PANTHER" id="PTHR43297">
    <property type="entry name" value="OLIGOPEPTIDE TRANSPORT ATP-BINDING PROTEIN APPD"/>
    <property type="match status" value="1"/>
</dbReference>
<dbReference type="InterPro" id="IPR003593">
    <property type="entry name" value="AAA+_ATPase"/>
</dbReference>
<feature type="domain" description="ABC transporter" evidence="13">
    <location>
        <begin position="329"/>
        <end position="585"/>
    </location>
</feature>
<evidence type="ECO:0000256" key="2">
    <source>
        <dbReference type="ARBA" id="ARBA00004202"/>
    </source>
</evidence>
<dbReference type="PROSITE" id="PS00211">
    <property type="entry name" value="ABC_TRANSPORTER_1"/>
    <property type="match status" value="1"/>
</dbReference>
<organism evidence="15 16">
    <name type="scientific">Pseudonocardia nematodicida</name>
    <dbReference type="NCBI Taxonomy" id="1206997"/>
    <lineage>
        <taxon>Bacteria</taxon>
        <taxon>Bacillati</taxon>
        <taxon>Actinomycetota</taxon>
        <taxon>Actinomycetes</taxon>
        <taxon>Pseudonocardiales</taxon>
        <taxon>Pseudonocardiaceae</taxon>
        <taxon>Pseudonocardia</taxon>
    </lineage>
</organism>
<dbReference type="Pfam" id="PF00528">
    <property type="entry name" value="BPD_transp_1"/>
    <property type="match status" value="1"/>
</dbReference>
<dbReference type="EMBL" id="JBEDNQ010000012">
    <property type="protein sequence ID" value="MEQ3553826.1"/>
    <property type="molecule type" value="Genomic_DNA"/>
</dbReference>
<feature type="transmembrane region" description="Helical" evidence="11">
    <location>
        <begin position="130"/>
        <end position="152"/>
    </location>
</feature>
<feature type="transmembrane region" description="Helical" evidence="11">
    <location>
        <begin position="29"/>
        <end position="52"/>
    </location>
</feature>
<keyword evidence="7" id="KW-0547">Nucleotide-binding</keyword>
<keyword evidence="5" id="KW-1003">Cell membrane</keyword>
<feature type="compositionally biased region" description="Polar residues" evidence="12">
    <location>
        <begin position="606"/>
        <end position="616"/>
    </location>
</feature>
<evidence type="ECO:0000256" key="6">
    <source>
        <dbReference type="ARBA" id="ARBA00022692"/>
    </source>
</evidence>
<keyword evidence="10 11" id="KW-0472">Membrane</keyword>
<name>A0ABV1KHA1_9PSEU</name>
<dbReference type="PROSITE" id="PS50893">
    <property type="entry name" value="ABC_TRANSPORTER_2"/>
    <property type="match status" value="1"/>
</dbReference>
<evidence type="ECO:0000256" key="11">
    <source>
        <dbReference type="RuleBase" id="RU363032"/>
    </source>
</evidence>
<feature type="transmembrane region" description="Helical" evidence="11">
    <location>
        <begin position="211"/>
        <end position="230"/>
    </location>
</feature>
<feature type="region of interest" description="Disordered" evidence="12">
    <location>
        <begin position="595"/>
        <end position="616"/>
    </location>
</feature>
<dbReference type="PROSITE" id="PS50928">
    <property type="entry name" value="ABC_TM1"/>
    <property type="match status" value="1"/>
</dbReference>
<evidence type="ECO:0000313" key="15">
    <source>
        <dbReference type="EMBL" id="MEQ3553826.1"/>
    </source>
</evidence>
<dbReference type="CDD" id="cd03257">
    <property type="entry name" value="ABC_NikE_OppD_transporters"/>
    <property type="match status" value="1"/>
</dbReference>
<comment type="similarity">
    <text evidence="11">Belongs to the binding-protein-dependent transport system permease family.</text>
</comment>
<evidence type="ECO:0000256" key="3">
    <source>
        <dbReference type="ARBA" id="ARBA00005417"/>
    </source>
</evidence>
<evidence type="ECO:0000259" key="14">
    <source>
        <dbReference type="PROSITE" id="PS50928"/>
    </source>
</evidence>
<evidence type="ECO:0000259" key="13">
    <source>
        <dbReference type="PROSITE" id="PS50893"/>
    </source>
</evidence>
<dbReference type="InterPro" id="IPR027417">
    <property type="entry name" value="P-loop_NTPase"/>
</dbReference>
<feature type="domain" description="ABC transmembrane type-1" evidence="14">
    <location>
        <begin position="95"/>
        <end position="287"/>
    </location>
</feature>
<dbReference type="InterPro" id="IPR000515">
    <property type="entry name" value="MetI-like"/>
</dbReference>
<proteinExistence type="inferred from homology"/>
<accession>A0ABV1KHA1</accession>
<feature type="region of interest" description="Disordered" evidence="12">
    <location>
        <begin position="1"/>
        <end position="23"/>
    </location>
</feature>
<evidence type="ECO:0000256" key="5">
    <source>
        <dbReference type="ARBA" id="ARBA00022475"/>
    </source>
</evidence>
<keyword evidence="6 11" id="KW-0812">Transmembrane</keyword>
<comment type="similarity">
    <text evidence="3">Belongs to the ABC transporter superfamily.</text>
</comment>
<sequence length="616" mass="64279">MSEHSISSVPPTPTGPAPRRRGGETLRRLLGNPLGLTAVVLLGVIAVAVLLADVIAPFDPNYADIRNILSTPDLEHPLGTDGGGRDILSRLLVGGQTTLLAALLCAGVAIVVGLPTGMLAGYYGGLVDGAGAWVTNIVLALPGMIVLLAVRAAVGPSVWVSMIAFGLILSPGFFRLARTAVRSVRSELYIDAAKVSGLSDARILRRHVLSVVRAPLIIQGALVCGVAIAVQSGLEFLGLGDSAVPTWGVMLNEGFRSMYDAPLNLFFPVLAIALATSALVLLGNALRDALDDPTGPGSGGARAAAAAAVAERRRAGADEPDSSTGGHLLEVRDLRVGYPQADGTVKEVVSGVSLTLDRGEVLGVVGESGSGKSQTAFSVLGLLPGDALITGGTIRIDDAHTVAPGDTAVDQARLRPLRGKRIGYIPQEPMSNLDPAFSIGYQLVRPMTHLLGISREEAGRRAEDLLRSVGITDPARVMRSFPHEVSGGMAQRVLIAGAISCEPDLVIADEPTTALDVTVQAEVLDVLRDLQARMGLAVLLVTHNFGVVADLCDRVVVMREGSVVEQGEVRSILREPQEDYTRTLLDAMLADKPGRAKALAAPATPNPSGENLETTR</sequence>
<dbReference type="InterPro" id="IPR035906">
    <property type="entry name" value="MetI-like_sf"/>
</dbReference>
<keyword evidence="16" id="KW-1185">Reference proteome</keyword>
<dbReference type="Gene3D" id="3.40.50.300">
    <property type="entry name" value="P-loop containing nucleotide triphosphate hydrolases"/>
    <property type="match status" value="1"/>
</dbReference>
<dbReference type="Pfam" id="PF00005">
    <property type="entry name" value="ABC_tran"/>
    <property type="match status" value="1"/>
</dbReference>
<evidence type="ECO:0000256" key="7">
    <source>
        <dbReference type="ARBA" id="ARBA00022741"/>
    </source>
</evidence>
<gene>
    <name evidence="15" type="ORF">WIS52_25405</name>
</gene>
<feature type="transmembrane region" description="Helical" evidence="11">
    <location>
        <begin position="158"/>
        <end position="177"/>
    </location>
</feature>
<dbReference type="SMART" id="SM00382">
    <property type="entry name" value="AAA"/>
    <property type="match status" value="1"/>
</dbReference>
<dbReference type="PANTHER" id="PTHR43297:SF2">
    <property type="entry name" value="DIPEPTIDE TRANSPORT ATP-BINDING PROTEIN DPPD"/>
    <property type="match status" value="1"/>
</dbReference>
<evidence type="ECO:0000313" key="16">
    <source>
        <dbReference type="Proteomes" id="UP001494902"/>
    </source>
</evidence>
<feature type="transmembrane region" description="Helical" evidence="11">
    <location>
        <begin position="265"/>
        <end position="286"/>
    </location>
</feature>
<evidence type="ECO:0000256" key="8">
    <source>
        <dbReference type="ARBA" id="ARBA00022840"/>
    </source>
</evidence>
<evidence type="ECO:0000256" key="12">
    <source>
        <dbReference type="SAM" id="MobiDB-lite"/>
    </source>
</evidence>
<dbReference type="InterPro" id="IPR050388">
    <property type="entry name" value="ABC_Ni/Peptide_Import"/>
</dbReference>
<reference evidence="15 16" key="1">
    <citation type="submission" date="2024-03" db="EMBL/GenBank/DDBJ databases">
        <title>Draft genome sequence of Pseudonocardia nematodicida JCM 31783.</title>
        <authorList>
            <person name="Butdee W."/>
            <person name="Duangmal K."/>
        </authorList>
    </citation>
    <scope>NUCLEOTIDE SEQUENCE [LARGE SCALE GENOMIC DNA]</scope>
    <source>
        <strain evidence="15 16">JCM 31783</strain>
    </source>
</reference>
<evidence type="ECO:0000256" key="4">
    <source>
        <dbReference type="ARBA" id="ARBA00022448"/>
    </source>
</evidence>
<evidence type="ECO:0000256" key="9">
    <source>
        <dbReference type="ARBA" id="ARBA00022989"/>
    </source>
</evidence>
<dbReference type="SUPFAM" id="SSF161098">
    <property type="entry name" value="MetI-like"/>
    <property type="match status" value="1"/>
</dbReference>
<dbReference type="RefSeq" id="WP_349300901.1">
    <property type="nucleotide sequence ID" value="NZ_JBEDNQ010000012.1"/>
</dbReference>
<dbReference type="SUPFAM" id="SSF52540">
    <property type="entry name" value="P-loop containing nucleoside triphosphate hydrolases"/>
    <property type="match status" value="1"/>
</dbReference>
<dbReference type="InterPro" id="IPR003439">
    <property type="entry name" value="ABC_transporter-like_ATP-bd"/>
</dbReference>
<dbReference type="InterPro" id="IPR017871">
    <property type="entry name" value="ABC_transporter-like_CS"/>
</dbReference>
<dbReference type="Pfam" id="PF12911">
    <property type="entry name" value="OppC_N"/>
    <property type="match status" value="1"/>
</dbReference>
<protein>
    <submittedName>
        <fullName evidence="15">Dipeptide/oligopeptide/nickel ABC transporter permease/ATP-binding protein</fullName>
    </submittedName>
</protein>
<comment type="subcellular location">
    <subcellularLocation>
        <location evidence="11">Cell membrane</location>
        <topology evidence="11">Multi-pass membrane protein</topology>
    </subcellularLocation>
    <subcellularLocation>
        <location evidence="2">Cell membrane</location>
        <topology evidence="2">Peripheral membrane protein</topology>
    </subcellularLocation>
    <subcellularLocation>
        <location evidence="1">Membrane</location>
        <topology evidence="1">Multi-pass membrane protein</topology>
    </subcellularLocation>
</comment>
<feature type="transmembrane region" description="Helical" evidence="11">
    <location>
        <begin position="99"/>
        <end position="123"/>
    </location>
</feature>
<keyword evidence="9 11" id="KW-1133">Transmembrane helix</keyword>
<comment type="caution">
    <text evidence="15">The sequence shown here is derived from an EMBL/GenBank/DDBJ whole genome shotgun (WGS) entry which is preliminary data.</text>
</comment>
<evidence type="ECO:0000256" key="1">
    <source>
        <dbReference type="ARBA" id="ARBA00004141"/>
    </source>
</evidence>
<dbReference type="CDD" id="cd06261">
    <property type="entry name" value="TM_PBP2"/>
    <property type="match status" value="1"/>
</dbReference>
<dbReference type="Proteomes" id="UP001494902">
    <property type="component" value="Unassembled WGS sequence"/>
</dbReference>
<keyword evidence="8" id="KW-0067">ATP-binding</keyword>
<dbReference type="InterPro" id="IPR025966">
    <property type="entry name" value="OppC_N"/>
</dbReference>
<keyword evidence="4 11" id="KW-0813">Transport</keyword>
<evidence type="ECO:0000256" key="10">
    <source>
        <dbReference type="ARBA" id="ARBA00023136"/>
    </source>
</evidence>